<gene>
    <name evidence="1" type="ORF">AAFF_G00223980</name>
</gene>
<dbReference type="EMBL" id="JAINUG010000003">
    <property type="protein sequence ID" value="KAJ8417555.1"/>
    <property type="molecule type" value="Genomic_DNA"/>
</dbReference>
<accession>A0AAD7X264</accession>
<protein>
    <submittedName>
        <fullName evidence="1">Uncharacterized protein</fullName>
    </submittedName>
</protein>
<dbReference type="Proteomes" id="UP001221898">
    <property type="component" value="Unassembled WGS sequence"/>
</dbReference>
<evidence type="ECO:0000313" key="2">
    <source>
        <dbReference type="Proteomes" id="UP001221898"/>
    </source>
</evidence>
<evidence type="ECO:0000313" key="1">
    <source>
        <dbReference type="EMBL" id="KAJ8417555.1"/>
    </source>
</evidence>
<proteinExistence type="predicted"/>
<dbReference type="AlphaFoldDB" id="A0AAD7X264"/>
<organism evidence="1 2">
    <name type="scientific">Aldrovandia affinis</name>
    <dbReference type="NCBI Taxonomy" id="143900"/>
    <lineage>
        <taxon>Eukaryota</taxon>
        <taxon>Metazoa</taxon>
        <taxon>Chordata</taxon>
        <taxon>Craniata</taxon>
        <taxon>Vertebrata</taxon>
        <taxon>Euteleostomi</taxon>
        <taxon>Actinopterygii</taxon>
        <taxon>Neopterygii</taxon>
        <taxon>Teleostei</taxon>
        <taxon>Notacanthiformes</taxon>
        <taxon>Halosauridae</taxon>
        <taxon>Aldrovandia</taxon>
    </lineage>
</organism>
<reference evidence="1" key="1">
    <citation type="journal article" date="2023" name="Science">
        <title>Genome structures resolve the early diversification of teleost fishes.</title>
        <authorList>
            <person name="Parey E."/>
            <person name="Louis A."/>
            <person name="Montfort J."/>
            <person name="Bouchez O."/>
            <person name="Roques C."/>
            <person name="Iampietro C."/>
            <person name="Lluch J."/>
            <person name="Castinel A."/>
            <person name="Donnadieu C."/>
            <person name="Desvignes T."/>
            <person name="Floi Bucao C."/>
            <person name="Jouanno E."/>
            <person name="Wen M."/>
            <person name="Mejri S."/>
            <person name="Dirks R."/>
            <person name="Jansen H."/>
            <person name="Henkel C."/>
            <person name="Chen W.J."/>
            <person name="Zahm M."/>
            <person name="Cabau C."/>
            <person name="Klopp C."/>
            <person name="Thompson A.W."/>
            <person name="Robinson-Rechavi M."/>
            <person name="Braasch I."/>
            <person name="Lecointre G."/>
            <person name="Bobe J."/>
            <person name="Postlethwait J.H."/>
            <person name="Berthelot C."/>
            <person name="Roest Crollius H."/>
            <person name="Guiguen Y."/>
        </authorList>
    </citation>
    <scope>NUCLEOTIDE SEQUENCE</scope>
    <source>
        <strain evidence="1">NC1722</strain>
    </source>
</reference>
<comment type="caution">
    <text evidence="1">The sequence shown here is derived from an EMBL/GenBank/DDBJ whole genome shotgun (WGS) entry which is preliminary data.</text>
</comment>
<keyword evidence="2" id="KW-1185">Reference proteome</keyword>
<name>A0AAD7X264_9TELE</name>
<sequence length="85" mass="9694">MMHLGREEITSKISLCVNTKYESHLCSSALPRLAAVCPEQFPYLYRAEPKLLFTPEPHPLPLPRPSAKVIDSHQVNRCISDRHLD</sequence>